<dbReference type="EMBL" id="JASCZI010183834">
    <property type="protein sequence ID" value="MED6189745.1"/>
    <property type="molecule type" value="Genomic_DNA"/>
</dbReference>
<dbReference type="Proteomes" id="UP001341840">
    <property type="component" value="Unassembled WGS sequence"/>
</dbReference>
<keyword evidence="3" id="KW-1185">Reference proteome</keyword>
<protein>
    <submittedName>
        <fullName evidence="2">Uncharacterized protein</fullName>
    </submittedName>
</protein>
<evidence type="ECO:0000256" key="1">
    <source>
        <dbReference type="SAM" id="Coils"/>
    </source>
</evidence>
<reference evidence="2 3" key="1">
    <citation type="journal article" date="2023" name="Plants (Basel)">
        <title>Bridging the Gap: Combining Genomics and Transcriptomics Approaches to Understand Stylosanthes scabra, an Orphan Legume from the Brazilian Caatinga.</title>
        <authorList>
            <person name="Ferreira-Neto J.R.C."/>
            <person name="da Silva M.D."/>
            <person name="Binneck E."/>
            <person name="de Melo N.F."/>
            <person name="da Silva R.H."/>
            <person name="de Melo A.L.T.M."/>
            <person name="Pandolfi V."/>
            <person name="Bustamante F.O."/>
            <person name="Brasileiro-Vidal A.C."/>
            <person name="Benko-Iseppon A.M."/>
        </authorList>
    </citation>
    <scope>NUCLEOTIDE SEQUENCE [LARGE SCALE GENOMIC DNA]</scope>
    <source>
        <tissue evidence="2">Leaves</tissue>
    </source>
</reference>
<organism evidence="2 3">
    <name type="scientific">Stylosanthes scabra</name>
    <dbReference type="NCBI Taxonomy" id="79078"/>
    <lineage>
        <taxon>Eukaryota</taxon>
        <taxon>Viridiplantae</taxon>
        <taxon>Streptophyta</taxon>
        <taxon>Embryophyta</taxon>
        <taxon>Tracheophyta</taxon>
        <taxon>Spermatophyta</taxon>
        <taxon>Magnoliopsida</taxon>
        <taxon>eudicotyledons</taxon>
        <taxon>Gunneridae</taxon>
        <taxon>Pentapetalae</taxon>
        <taxon>rosids</taxon>
        <taxon>fabids</taxon>
        <taxon>Fabales</taxon>
        <taxon>Fabaceae</taxon>
        <taxon>Papilionoideae</taxon>
        <taxon>50 kb inversion clade</taxon>
        <taxon>dalbergioids sensu lato</taxon>
        <taxon>Dalbergieae</taxon>
        <taxon>Pterocarpus clade</taxon>
        <taxon>Stylosanthes</taxon>
    </lineage>
</organism>
<evidence type="ECO:0000313" key="3">
    <source>
        <dbReference type="Proteomes" id="UP001341840"/>
    </source>
</evidence>
<evidence type="ECO:0000313" key="2">
    <source>
        <dbReference type="EMBL" id="MED6189745.1"/>
    </source>
</evidence>
<proteinExistence type="predicted"/>
<feature type="non-terminal residue" evidence="2">
    <location>
        <position position="1"/>
    </location>
</feature>
<sequence>CKVKEIITDWKDVRCVKSGVPTSDTTPGYPLWQANKEKGFKAPVVTGPELPVHMFDDPIDYKAEMEYRYKNAFRRLEEKEIILIQLCQRRRDDLCHHLDQKENEVIEQKEKVKVLEAQLMKMKERCHSLETILGKRNQALKSYDTEVEILRQDIIEKNHMLRVDNDLISLLESENAKLQKKVEQFVATNEKWSEMYTEMEQGTC</sequence>
<name>A0ABU6WXR6_9FABA</name>
<gene>
    <name evidence="2" type="ORF">PIB30_098982</name>
</gene>
<keyword evidence="1" id="KW-0175">Coiled coil</keyword>
<accession>A0ABU6WXR6</accession>
<feature type="coiled-coil region" evidence="1">
    <location>
        <begin position="98"/>
        <end position="132"/>
    </location>
</feature>
<comment type="caution">
    <text evidence="2">The sequence shown here is derived from an EMBL/GenBank/DDBJ whole genome shotgun (WGS) entry which is preliminary data.</text>
</comment>